<keyword evidence="10" id="KW-1185">Reference proteome</keyword>
<dbReference type="InterPro" id="IPR005490">
    <property type="entry name" value="LD_TPept_cat_dom"/>
</dbReference>
<dbReference type="SUPFAM" id="SSF54106">
    <property type="entry name" value="LysM domain"/>
    <property type="match status" value="4"/>
</dbReference>
<dbReference type="Pfam" id="PF03734">
    <property type="entry name" value="YkuD"/>
    <property type="match status" value="1"/>
</dbReference>
<dbReference type="AlphaFoldDB" id="A0A540VH94"/>
<dbReference type="InterPro" id="IPR018392">
    <property type="entry name" value="LysM"/>
</dbReference>
<proteinExistence type="predicted"/>
<dbReference type="GO" id="GO:0016740">
    <property type="term" value="F:transferase activity"/>
    <property type="evidence" value="ECO:0007669"/>
    <property type="project" value="UniProtKB-KW"/>
</dbReference>
<evidence type="ECO:0000256" key="2">
    <source>
        <dbReference type="ARBA" id="ARBA00022679"/>
    </source>
</evidence>
<dbReference type="Pfam" id="PF01476">
    <property type="entry name" value="LysM"/>
    <property type="match status" value="4"/>
</dbReference>
<evidence type="ECO:0000313" key="9">
    <source>
        <dbReference type="EMBL" id="TQE96138.1"/>
    </source>
</evidence>
<protein>
    <submittedName>
        <fullName evidence="9">LysM peptidoglycan-binding domain-containing protein</fullName>
    </submittedName>
</protein>
<evidence type="ECO:0000256" key="4">
    <source>
        <dbReference type="ARBA" id="ARBA00022984"/>
    </source>
</evidence>
<keyword evidence="2" id="KW-0808">Transferase</keyword>
<dbReference type="InParanoid" id="A0A540VH94"/>
<gene>
    <name evidence="9" type="ORF">FKZ61_08615</name>
</gene>
<dbReference type="FunCoup" id="A0A540VH94">
    <property type="interactions" value="10"/>
</dbReference>
<dbReference type="Proteomes" id="UP000317371">
    <property type="component" value="Unassembled WGS sequence"/>
</dbReference>
<evidence type="ECO:0000313" key="10">
    <source>
        <dbReference type="Proteomes" id="UP000317371"/>
    </source>
</evidence>
<dbReference type="SMART" id="SM00257">
    <property type="entry name" value="LysM"/>
    <property type="match status" value="4"/>
</dbReference>
<dbReference type="PROSITE" id="PS51782">
    <property type="entry name" value="LYSM"/>
    <property type="match status" value="4"/>
</dbReference>
<dbReference type="SUPFAM" id="SSF141523">
    <property type="entry name" value="L,D-transpeptidase catalytic domain-like"/>
    <property type="match status" value="1"/>
</dbReference>
<dbReference type="GO" id="GO:0008360">
    <property type="term" value="P:regulation of cell shape"/>
    <property type="evidence" value="ECO:0007669"/>
    <property type="project" value="UniProtKB-UniRule"/>
</dbReference>
<organism evidence="9 10">
    <name type="scientific">Litorilinea aerophila</name>
    <dbReference type="NCBI Taxonomy" id="1204385"/>
    <lineage>
        <taxon>Bacteria</taxon>
        <taxon>Bacillati</taxon>
        <taxon>Chloroflexota</taxon>
        <taxon>Caldilineae</taxon>
        <taxon>Caldilineales</taxon>
        <taxon>Caldilineaceae</taxon>
        <taxon>Litorilinea</taxon>
    </lineage>
</organism>
<evidence type="ECO:0000259" key="7">
    <source>
        <dbReference type="PROSITE" id="PS51782"/>
    </source>
</evidence>
<dbReference type="UniPathway" id="UPA00219"/>
<dbReference type="GO" id="GO:0009252">
    <property type="term" value="P:peptidoglycan biosynthetic process"/>
    <property type="evidence" value="ECO:0007669"/>
    <property type="project" value="UniProtKB-UniPathway"/>
</dbReference>
<dbReference type="Gene3D" id="2.40.440.10">
    <property type="entry name" value="L,D-transpeptidase catalytic domain-like"/>
    <property type="match status" value="1"/>
</dbReference>
<evidence type="ECO:0000256" key="5">
    <source>
        <dbReference type="ARBA" id="ARBA00023316"/>
    </source>
</evidence>
<dbReference type="GO" id="GO:0008932">
    <property type="term" value="F:lytic endotransglycosylase activity"/>
    <property type="evidence" value="ECO:0007669"/>
    <property type="project" value="TreeGrafter"/>
</dbReference>
<feature type="domain" description="LysM" evidence="7">
    <location>
        <begin position="201"/>
        <end position="245"/>
    </location>
</feature>
<dbReference type="CDD" id="cd00118">
    <property type="entry name" value="LysM"/>
    <property type="match status" value="4"/>
</dbReference>
<sequence length="456" mass="48879">MERTRMNLFQNSFLLHPGRSGRPLLRPLVIFLLVGLLGVGTARQASAQPSPPTPEATIHVVQAGDTLSQIAANYGIPLDRLMALNGLDDPDAIYVGQKLRLTPSLAADMAIPPPMAEAPVGPGEEASRPPIATLNRTYQVQAGDTLHTIALRAGVDEAALARLNDLPLDNPGLAIGQILLLPATPADLREAREAGSRQAAAVYVVQAGDTLGGIAQAHGLSLADLLAANRIAAPDAIYVGQQLTIPPRPEPEAPPPAPLRLGPARNGFFYYTVRPGDTLSGLARDFDSTVLAVLEYNDLPDAETVYTGLELRIPFGPPPLPLRLPPVPLSGTRFLVSLSRQQCWLLRGEAVAYSWPCSTGYGAWITRTGTFQVQTKLEMAQSNAYQLDMPYWLGIYDVGSYENGIHGLPVSWETGEKIWEGLIGQPATFGCAMLTDEDAAILFQNAYLGMPVHIVP</sequence>
<dbReference type="Gene3D" id="3.10.350.10">
    <property type="entry name" value="LysM domain"/>
    <property type="match status" value="4"/>
</dbReference>
<accession>A0A540VH94</accession>
<dbReference type="InterPro" id="IPR036779">
    <property type="entry name" value="LysM_dom_sf"/>
</dbReference>
<feature type="active site" description="Proton donor/acceptor" evidence="6">
    <location>
        <position position="406"/>
    </location>
</feature>
<dbReference type="InterPro" id="IPR038063">
    <property type="entry name" value="Transpep_catalytic_dom"/>
</dbReference>
<keyword evidence="3 6" id="KW-0133">Cell shape</keyword>
<comment type="pathway">
    <text evidence="1 6">Cell wall biogenesis; peptidoglycan biosynthesis.</text>
</comment>
<feature type="active site" description="Nucleophile" evidence="6">
    <location>
        <position position="431"/>
    </location>
</feature>
<comment type="caution">
    <text evidence="9">The sequence shown here is derived from an EMBL/GenBank/DDBJ whole genome shotgun (WGS) entry which is preliminary data.</text>
</comment>
<evidence type="ECO:0000256" key="6">
    <source>
        <dbReference type="PROSITE-ProRule" id="PRU01373"/>
    </source>
</evidence>
<dbReference type="PANTHER" id="PTHR33734:SF22">
    <property type="entry name" value="MEMBRANE-BOUND LYTIC MUREIN TRANSGLYCOSYLASE D"/>
    <property type="match status" value="1"/>
</dbReference>
<reference evidence="9 10" key="1">
    <citation type="submission" date="2019-06" db="EMBL/GenBank/DDBJ databases">
        <title>Genome sequence of Litorilinea aerophila BAA-2444.</title>
        <authorList>
            <person name="Maclea K.S."/>
            <person name="Maurais E.G."/>
            <person name="Iannazzi L.C."/>
        </authorList>
    </citation>
    <scope>NUCLEOTIDE SEQUENCE [LARGE SCALE GENOMIC DNA]</scope>
    <source>
        <strain evidence="9 10">ATCC BAA-2444</strain>
    </source>
</reference>
<feature type="domain" description="L,D-TPase catalytic" evidence="8">
    <location>
        <begin position="332"/>
        <end position="455"/>
    </location>
</feature>
<dbReference type="PANTHER" id="PTHR33734">
    <property type="entry name" value="LYSM DOMAIN-CONTAINING GPI-ANCHORED PROTEIN 2"/>
    <property type="match status" value="1"/>
</dbReference>
<dbReference type="EMBL" id="VIGC01000009">
    <property type="protein sequence ID" value="TQE96138.1"/>
    <property type="molecule type" value="Genomic_DNA"/>
</dbReference>
<keyword evidence="5 6" id="KW-0961">Cell wall biogenesis/degradation</keyword>
<feature type="domain" description="LysM" evidence="7">
    <location>
        <begin position="269"/>
        <end position="313"/>
    </location>
</feature>
<evidence type="ECO:0000256" key="1">
    <source>
        <dbReference type="ARBA" id="ARBA00004752"/>
    </source>
</evidence>
<dbReference type="CDD" id="cd16913">
    <property type="entry name" value="YkuD_like"/>
    <property type="match status" value="1"/>
</dbReference>
<name>A0A540VH94_9CHLR</name>
<feature type="domain" description="LysM" evidence="7">
    <location>
        <begin position="136"/>
        <end position="181"/>
    </location>
</feature>
<dbReference type="OrthoDB" id="9815002at2"/>
<evidence type="ECO:0000256" key="3">
    <source>
        <dbReference type="ARBA" id="ARBA00022960"/>
    </source>
</evidence>
<keyword evidence="4 6" id="KW-0573">Peptidoglycan synthesis</keyword>
<dbReference type="GO" id="GO:0071555">
    <property type="term" value="P:cell wall organization"/>
    <property type="evidence" value="ECO:0007669"/>
    <property type="project" value="UniProtKB-UniRule"/>
</dbReference>
<evidence type="ECO:0000259" key="8">
    <source>
        <dbReference type="PROSITE" id="PS52029"/>
    </source>
</evidence>
<feature type="domain" description="LysM" evidence="7">
    <location>
        <begin position="57"/>
        <end position="101"/>
    </location>
</feature>
<dbReference type="PROSITE" id="PS52029">
    <property type="entry name" value="LD_TPASE"/>
    <property type="match status" value="1"/>
</dbReference>